<gene>
    <name evidence="1" type="ORF">BHM03_00056961</name>
</gene>
<reference evidence="1" key="1">
    <citation type="journal article" date="2018" name="Data Brief">
        <title>Genome sequence data from 17 accessions of Ensete ventricosum, a staple food crop for millions in Ethiopia.</title>
        <authorList>
            <person name="Yemataw Z."/>
            <person name="Muzemil S."/>
            <person name="Ambachew D."/>
            <person name="Tripathi L."/>
            <person name="Tesfaye K."/>
            <person name="Chala A."/>
            <person name="Farbos A."/>
            <person name="O'Neill P."/>
            <person name="Moore K."/>
            <person name="Grant M."/>
            <person name="Studholme D.J."/>
        </authorList>
    </citation>
    <scope>NUCLEOTIDE SEQUENCE [LARGE SCALE GENOMIC DNA]</scope>
    <source>
        <tissue evidence="1">Leaf</tissue>
    </source>
</reference>
<protein>
    <submittedName>
        <fullName evidence="1">Uncharacterized protein</fullName>
    </submittedName>
</protein>
<evidence type="ECO:0000313" key="1">
    <source>
        <dbReference type="EMBL" id="RZR75422.1"/>
    </source>
</evidence>
<dbReference type="Proteomes" id="UP000290560">
    <property type="component" value="Unassembled WGS sequence"/>
</dbReference>
<sequence>MRCNLSPQHRGSRCHLHAPTDPLTPLAPVAIAPAPVAAALAHRQSPCQGVATLAVGAAAPIGGKVGRGQQPLAGILQSAPLVGATLQATVFAGSTSARRHRPLWELLASLAGWPWPQPVDPLHGPSPQPAHGRLALYGGWPPLLLAAFAAKIQQ</sequence>
<name>A0A445MMF4_ENSVE</name>
<accession>A0A445MMF4</accession>
<proteinExistence type="predicted"/>
<dbReference type="EMBL" id="KV876769">
    <property type="protein sequence ID" value="RZR75422.1"/>
    <property type="molecule type" value="Genomic_DNA"/>
</dbReference>
<organism evidence="1">
    <name type="scientific">Ensete ventricosum</name>
    <name type="common">Abyssinian banana</name>
    <name type="synonym">Musa ensete</name>
    <dbReference type="NCBI Taxonomy" id="4639"/>
    <lineage>
        <taxon>Eukaryota</taxon>
        <taxon>Viridiplantae</taxon>
        <taxon>Streptophyta</taxon>
        <taxon>Embryophyta</taxon>
        <taxon>Tracheophyta</taxon>
        <taxon>Spermatophyta</taxon>
        <taxon>Magnoliopsida</taxon>
        <taxon>Liliopsida</taxon>
        <taxon>Zingiberales</taxon>
        <taxon>Musaceae</taxon>
        <taxon>Ensete</taxon>
    </lineage>
</organism>
<dbReference type="AlphaFoldDB" id="A0A445MMF4"/>